<dbReference type="SUPFAM" id="SSF48652">
    <property type="entry name" value="Tetraspanin"/>
    <property type="match status" value="1"/>
</dbReference>
<keyword evidence="9" id="KW-1185">Reference proteome</keyword>
<dbReference type="Gene3D" id="1.10.1450.10">
    <property type="entry name" value="Tetraspanin"/>
    <property type="match status" value="1"/>
</dbReference>
<feature type="disulfide bond" evidence="6">
    <location>
        <begin position="141"/>
        <end position="157"/>
    </location>
</feature>
<dbReference type="Pfam" id="PF00335">
    <property type="entry name" value="Tetraspanin"/>
    <property type="match status" value="1"/>
</dbReference>
<organism evidence="8 9">
    <name type="scientific">Channa argus</name>
    <name type="common">Northern snakehead</name>
    <name type="synonym">Ophicephalus argus</name>
    <dbReference type="NCBI Taxonomy" id="215402"/>
    <lineage>
        <taxon>Eukaryota</taxon>
        <taxon>Metazoa</taxon>
        <taxon>Chordata</taxon>
        <taxon>Craniata</taxon>
        <taxon>Vertebrata</taxon>
        <taxon>Euteleostomi</taxon>
        <taxon>Actinopterygii</taxon>
        <taxon>Neopterygii</taxon>
        <taxon>Teleostei</taxon>
        <taxon>Neoteleostei</taxon>
        <taxon>Acanthomorphata</taxon>
        <taxon>Anabantaria</taxon>
        <taxon>Anabantiformes</taxon>
        <taxon>Channoidei</taxon>
        <taxon>Channidae</taxon>
        <taxon>Channa</taxon>
    </lineage>
</organism>
<dbReference type="InterPro" id="IPR018499">
    <property type="entry name" value="Tetraspanin/Peripherin"/>
</dbReference>
<evidence type="ECO:0000256" key="1">
    <source>
        <dbReference type="ARBA" id="ARBA00004141"/>
    </source>
</evidence>
<dbReference type="PROSITE" id="PS51257">
    <property type="entry name" value="PROKAR_LIPOPROTEIN"/>
    <property type="match status" value="1"/>
</dbReference>
<proteinExistence type="inferred from homology"/>
<dbReference type="InterPro" id="IPR000301">
    <property type="entry name" value="Tetraspanin_animals"/>
</dbReference>
<accession>A0A6G1QS58</accession>
<dbReference type="GO" id="GO:0005886">
    <property type="term" value="C:plasma membrane"/>
    <property type="evidence" value="ECO:0007669"/>
    <property type="project" value="TreeGrafter"/>
</dbReference>
<dbReference type="PRINTS" id="PR00259">
    <property type="entry name" value="TMFOUR"/>
</dbReference>
<feature type="transmembrane region" description="Helical" evidence="7">
    <location>
        <begin position="190"/>
        <end position="214"/>
    </location>
</feature>
<dbReference type="AlphaFoldDB" id="A0A6G1QS58"/>
<dbReference type="InterPro" id="IPR018503">
    <property type="entry name" value="Tetraspanin_CS"/>
</dbReference>
<comment type="subcellular location">
    <subcellularLocation>
        <location evidence="1 7">Membrane</location>
        <topology evidence="1 7">Multi-pass membrane protein</topology>
    </subcellularLocation>
</comment>
<reference evidence="8 9" key="1">
    <citation type="submission" date="2019-02" db="EMBL/GenBank/DDBJ databases">
        <title>Opniocepnalus argus genome.</title>
        <authorList>
            <person name="Zhou C."/>
            <person name="Xiao S."/>
        </authorList>
    </citation>
    <scope>NUCLEOTIDE SEQUENCE [LARGE SCALE GENOMIC DNA]</scope>
    <source>
        <strain evidence="8">OARG1902GOOAL</strain>
        <tissue evidence="8">Muscle</tissue>
    </source>
</reference>
<evidence type="ECO:0000256" key="7">
    <source>
        <dbReference type="RuleBase" id="RU361218"/>
    </source>
</evidence>
<dbReference type="EMBL" id="CM015732">
    <property type="protein sequence ID" value="KAF3705324.1"/>
    <property type="molecule type" value="Genomic_DNA"/>
</dbReference>
<evidence type="ECO:0000256" key="6">
    <source>
        <dbReference type="PIRSR" id="PIRSR002419-1"/>
    </source>
</evidence>
<dbReference type="PROSITE" id="PS00421">
    <property type="entry name" value="TM4_1"/>
    <property type="match status" value="1"/>
</dbReference>
<feature type="transmembrane region" description="Helical" evidence="7">
    <location>
        <begin position="12"/>
        <end position="32"/>
    </location>
</feature>
<feature type="transmembrane region" description="Helical" evidence="7">
    <location>
        <begin position="78"/>
        <end position="101"/>
    </location>
</feature>
<keyword evidence="5 7" id="KW-0472">Membrane</keyword>
<evidence type="ECO:0000256" key="2">
    <source>
        <dbReference type="ARBA" id="ARBA00006840"/>
    </source>
</evidence>
<keyword evidence="6" id="KW-1015">Disulfide bond</keyword>
<dbReference type="PIRSF" id="PIRSF002419">
    <property type="entry name" value="Tetraspanin"/>
    <property type="match status" value="1"/>
</dbReference>
<evidence type="ECO:0000256" key="4">
    <source>
        <dbReference type="ARBA" id="ARBA00022989"/>
    </source>
</evidence>
<keyword evidence="3 7" id="KW-0812">Transmembrane</keyword>
<protein>
    <recommendedName>
        <fullName evidence="7">Tetraspanin</fullName>
    </recommendedName>
</protein>
<evidence type="ECO:0000313" key="8">
    <source>
        <dbReference type="EMBL" id="KAF3705324.1"/>
    </source>
</evidence>
<sequence length="228" mass="24811">MAVNRCIKYLLFFFNLLFWLSGCVILALGIYIKVSQSKNPLTSDYSGGVDLIIAIGVIIMVLGFLGCCGAIRENRCLLLLFFISLLIIFILLLAAGVLGAVGSSKVDEWVNQNMEKMLPLSNQPAEVKDNLNALQKELKCCGILKGSADWDQVPESCRCNSTVPNCGSNGFYSTTCTTQLISMIKQNMQIVLGIAFAIAVLLIFGMVFSMVLYCQIGKKEGATRPANA</sequence>
<feature type="transmembrane region" description="Helical" evidence="7">
    <location>
        <begin position="52"/>
        <end position="71"/>
    </location>
</feature>
<gene>
    <name evidence="8" type="ORF">EXN66_Car021015</name>
</gene>
<name>A0A6G1QS58_CHAAH</name>
<dbReference type="PANTHER" id="PTHR19282">
    <property type="entry name" value="TETRASPANIN"/>
    <property type="match status" value="1"/>
</dbReference>
<dbReference type="PANTHER" id="PTHR19282:SF380">
    <property type="entry name" value="TETRASPANIN-8"/>
    <property type="match status" value="1"/>
</dbReference>
<reference evidence="9" key="2">
    <citation type="submission" date="2019-02" db="EMBL/GenBank/DDBJ databases">
        <title>Opniocepnalus argus Var Kimnra genome.</title>
        <authorList>
            <person name="Zhou C."/>
            <person name="Xiao S."/>
        </authorList>
    </citation>
    <scope>NUCLEOTIDE SEQUENCE [LARGE SCALE GENOMIC DNA]</scope>
</reference>
<evidence type="ECO:0000313" key="9">
    <source>
        <dbReference type="Proteomes" id="UP000503349"/>
    </source>
</evidence>
<dbReference type="InterPro" id="IPR008952">
    <property type="entry name" value="Tetraspanin_EC2_sf"/>
</dbReference>
<evidence type="ECO:0000256" key="5">
    <source>
        <dbReference type="ARBA" id="ARBA00023136"/>
    </source>
</evidence>
<comment type="similarity">
    <text evidence="2 7">Belongs to the tetraspanin (TM4SF) family.</text>
</comment>
<evidence type="ECO:0000256" key="3">
    <source>
        <dbReference type="ARBA" id="ARBA00022692"/>
    </source>
</evidence>
<dbReference type="Proteomes" id="UP000503349">
    <property type="component" value="Chromosome 21"/>
</dbReference>
<keyword evidence="4 7" id="KW-1133">Transmembrane helix</keyword>